<organism evidence="14 15">
    <name type="scientific">Candidatus Yanofskybacteria bacterium CG10_big_fil_rev_8_21_14_0_10_36_16</name>
    <dbReference type="NCBI Taxonomy" id="1975096"/>
    <lineage>
        <taxon>Bacteria</taxon>
        <taxon>Candidatus Yanofskyibacteriota</taxon>
    </lineage>
</organism>
<keyword evidence="4 10" id="KW-0808">Transferase</keyword>
<feature type="region of interest" description="Interaction with substrate tRNA" evidence="10">
    <location>
        <begin position="55"/>
        <end position="58"/>
    </location>
</feature>
<dbReference type="AlphaFoldDB" id="A0A2J0Q864"/>
<evidence type="ECO:0000256" key="4">
    <source>
        <dbReference type="ARBA" id="ARBA00022679"/>
    </source>
</evidence>
<dbReference type="EC" id="2.5.1.75" evidence="10"/>
<comment type="caution">
    <text evidence="10">Lacks conserved residue(s) required for the propagation of feature annotation.</text>
</comment>
<feature type="binding site" evidence="10">
    <location>
        <begin position="16"/>
        <end position="21"/>
    </location>
    <ligand>
        <name>substrate</name>
    </ligand>
</feature>
<feature type="site" description="Interaction with substrate tRNA" evidence="10">
    <location>
        <position position="121"/>
    </location>
</feature>
<dbReference type="InterPro" id="IPR018022">
    <property type="entry name" value="IPT"/>
</dbReference>
<dbReference type="Proteomes" id="UP000228496">
    <property type="component" value="Unassembled WGS sequence"/>
</dbReference>
<comment type="function">
    <text evidence="2 10 12">Catalyzes the transfer of a dimethylallyl group onto the adenine at position 37 in tRNAs that read codons beginning with uridine, leading to the formation of N6-(dimethylallyl)adenosine (i(6)A).</text>
</comment>
<keyword evidence="6 10" id="KW-0547">Nucleotide-binding</keyword>
<dbReference type="InterPro" id="IPR027417">
    <property type="entry name" value="P-loop_NTPase"/>
</dbReference>
<reference evidence="14 15" key="1">
    <citation type="submission" date="2017-09" db="EMBL/GenBank/DDBJ databases">
        <title>Depth-based differentiation of microbial function through sediment-hosted aquifers and enrichment of novel symbionts in the deep terrestrial subsurface.</title>
        <authorList>
            <person name="Probst A.J."/>
            <person name="Ladd B."/>
            <person name="Jarett J.K."/>
            <person name="Geller-Mcgrath D.E."/>
            <person name="Sieber C.M."/>
            <person name="Emerson J.B."/>
            <person name="Anantharaman K."/>
            <person name="Thomas B.C."/>
            <person name="Malmstrom R."/>
            <person name="Stieglmeier M."/>
            <person name="Klingl A."/>
            <person name="Woyke T."/>
            <person name="Ryan C.M."/>
            <person name="Banfield J.F."/>
        </authorList>
    </citation>
    <scope>NUCLEOTIDE SEQUENCE [LARGE SCALE GENOMIC DNA]</scope>
    <source>
        <strain evidence="14">CG10_big_fil_rev_8_21_14_0_10_36_16</strain>
    </source>
</reference>
<dbReference type="EMBL" id="PCXQ01000003">
    <property type="protein sequence ID" value="PJE51349.1"/>
    <property type="molecule type" value="Genomic_DNA"/>
</dbReference>
<dbReference type="NCBIfam" id="TIGR00174">
    <property type="entry name" value="miaA"/>
    <property type="match status" value="1"/>
</dbReference>
<dbReference type="PANTHER" id="PTHR11088">
    <property type="entry name" value="TRNA DIMETHYLALLYLTRANSFERASE"/>
    <property type="match status" value="1"/>
</dbReference>
<name>A0A2J0Q864_9BACT</name>
<keyword evidence="5 10" id="KW-0819">tRNA processing</keyword>
<dbReference type="InterPro" id="IPR039657">
    <property type="entry name" value="Dimethylallyltransferase"/>
</dbReference>
<comment type="similarity">
    <text evidence="3 10 13">Belongs to the IPP transferase family.</text>
</comment>
<evidence type="ECO:0000313" key="15">
    <source>
        <dbReference type="Proteomes" id="UP000228496"/>
    </source>
</evidence>
<gene>
    <name evidence="10 14" type="primary">miaA</name>
    <name evidence="14" type="ORF">COV29_01175</name>
</gene>
<evidence type="ECO:0000313" key="14">
    <source>
        <dbReference type="EMBL" id="PJE51349.1"/>
    </source>
</evidence>
<sequence length="330" mass="38308">MIKNNMDKLIVIVGPTASGKSDLAVEIALRLRSGQATSAGSGQAQKPAGEIISADSRQVYRGMDIGTGKITKKEMRGIPHYLLDVVSPKTDFNVTKFKKLARKKIEEIISRNHLPIIAGGTGFWIDSLIYNWPIPEIKADKELRARLEKQTIEKLFNKLNKLDPERAKDVQAKNKRRLIRAIEIAIATKGNAPKFDLLAYYNKTKTQIFEINDKKLKIIIIGIKPSITELEQKIYKRLISRLNQDMIKEVKNLHSNGVSWKRLDDFGLEYRWISRYLRGKISKDEMVENLYRNIRKYARRQMTWFKRNRNIKWFNKPPKAEDYLKRLLNI</sequence>
<dbReference type="PANTHER" id="PTHR11088:SF60">
    <property type="entry name" value="TRNA DIMETHYLALLYLTRANSFERASE"/>
    <property type="match status" value="1"/>
</dbReference>
<evidence type="ECO:0000256" key="1">
    <source>
        <dbReference type="ARBA" id="ARBA00001946"/>
    </source>
</evidence>
<keyword evidence="8 10" id="KW-0460">Magnesium</keyword>
<evidence type="ECO:0000256" key="12">
    <source>
        <dbReference type="RuleBase" id="RU003784"/>
    </source>
</evidence>
<evidence type="ECO:0000256" key="8">
    <source>
        <dbReference type="ARBA" id="ARBA00022842"/>
    </source>
</evidence>
<dbReference type="Gene3D" id="1.10.20.140">
    <property type="match status" value="1"/>
</dbReference>
<dbReference type="GO" id="GO:0052381">
    <property type="term" value="F:tRNA dimethylallyltransferase activity"/>
    <property type="evidence" value="ECO:0007669"/>
    <property type="project" value="UniProtKB-UniRule"/>
</dbReference>
<dbReference type="SUPFAM" id="SSF52540">
    <property type="entry name" value="P-loop containing nucleoside triphosphate hydrolases"/>
    <property type="match status" value="2"/>
</dbReference>
<evidence type="ECO:0000256" key="3">
    <source>
        <dbReference type="ARBA" id="ARBA00005842"/>
    </source>
</evidence>
<evidence type="ECO:0000256" key="10">
    <source>
        <dbReference type="HAMAP-Rule" id="MF_00185"/>
    </source>
</evidence>
<evidence type="ECO:0000256" key="11">
    <source>
        <dbReference type="RuleBase" id="RU003783"/>
    </source>
</evidence>
<dbReference type="HAMAP" id="MF_00185">
    <property type="entry name" value="IPP_trans"/>
    <property type="match status" value="1"/>
</dbReference>
<proteinExistence type="inferred from homology"/>
<dbReference type="Gene3D" id="3.40.50.300">
    <property type="entry name" value="P-loop containing nucleotide triphosphate hydrolases"/>
    <property type="match status" value="1"/>
</dbReference>
<dbReference type="Pfam" id="PF01715">
    <property type="entry name" value="IPPT"/>
    <property type="match status" value="1"/>
</dbReference>
<evidence type="ECO:0000256" key="7">
    <source>
        <dbReference type="ARBA" id="ARBA00022840"/>
    </source>
</evidence>
<evidence type="ECO:0000256" key="2">
    <source>
        <dbReference type="ARBA" id="ARBA00003213"/>
    </source>
</evidence>
<feature type="site" description="Interaction with substrate tRNA" evidence="10">
    <location>
        <position position="144"/>
    </location>
</feature>
<dbReference type="GO" id="GO:0006400">
    <property type="term" value="P:tRNA modification"/>
    <property type="evidence" value="ECO:0007669"/>
    <property type="project" value="TreeGrafter"/>
</dbReference>
<keyword evidence="7 10" id="KW-0067">ATP-binding</keyword>
<evidence type="ECO:0000256" key="13">
    <source>
        <dbReference type="RuleBase" id="RU003785"/>
    </source>
</evidence>
<comment type="catalytic activity">
    <reaction evidence="9 10 11">
        <text>adenosine(37) in tRNA + dimethylallyl diphosphate = N(6)-dimethylallyladenosine(37) in tRNA + diphosphate</text>
        <dbReference type="Rhea" id="RHEA:26482"/>
        <dbReference type="Rhea" id="RHEA-COMP:10162"/>
        <dbReference type="Rhea" id="RHEA-COMP:10375"/>
        <dbReference type="ChEBI" id="CHEBI:33019"/>
        <dbReference type="ChEBI" id="CHEBI:57623"/>
        <dbReference type="ChEBI" id="CHEBI:74411"/>
        <dbReference type="ChEBI" id="CHEBI:74415"/>
        <dbReference type="EC" id="2.5.1.75"/>
    </reaction>
</comment>
<comment type="subunit">
    <text evidence="10">Monomer.</text>
</comment>
<feature type="binding site" evidence="10">
    <location>
        <begin position="14"/>
        <end position="21"/>
    </location>
    <ligand>
        <name>ATP</name>
        <dbReference type="ChEBI" id="CHEBI:30616"/>
    </ligand>
</feature>
<dbReference type="GO" id="GO:0005524">
    <property type="term" value="F:ATP binding"/>
    <property type="evidence" value="ECO:0007669"/>
    <property type="project" value="UniProtKB-UniRule"/>
</dbReference>
<evidence type="ECO:0000256" key="6">
    <source>
        <dbReference type="ARBA" id="ARBA00022741"/>
    </source>
</evidence>
<evidence type="ECO:0000256" key="9">
    <source>
        <dbReference type="ARBA" id="ARBA00049563"/>
    </source>
</evidence>
<comment type="cofactor">
    <cofactor evidence="1 10">
        <name>Mg(2+)</name>
        <dbReference type="ChEBI" id="CHEBI:18420"/>
    </cofactor>
</comment>
<comment type="caution">
    <text evidence="14">The sequence shown here is derived from an EMBL/GenBank/DDBJ whole genome shotgun (WGS) entry which is preliminary data.</text>
</comment>
<protein>
    <recommendedName>
        <fullName evidence="10">tRNA dimethylallyltransferase</fullName>
        <ecNumber evidence="10">2.5.1.75</ecNumber>
    </recommendedName>
    <alternativeName>
        <fullName evidence="10">Dimethylallyl diphosphate:tRNA dimethylallyltransferase</fullName>
        <shortName evidence="10">DMAPP:tRNA dimethylallyltransferase</shortName>
        <shortName evidence="10">DMATase</shortName>
    </alternativeName>
    <alternativeName>
        <fullName evidence="10">Isopentenyl-diphosphate:tRNA isopentenyltransferase</fullName>
        <shortName evidence="10">IPP transferase</shortName>
        <shortName evidence="10">IPPT</shortName>
        <shortName evidence="10">IPTase</shortName>
    </alternativeName>
</protein>
<evidence type="ECO:0000256" key="5">
    <source>
        <dbReference type="ARBA" id="ARBA00022694"/>
    </source>
</evidence>
<accession>A0A2J0Q864</accession>